<accession>E3FH47</accession>
<feature type="compositionally biased region" description="Polar residues" evidence="1">
    <location>
        <begin position="146"/>
        <end position="157"/>
    </location>
</feature>
<gene>
    <name evidence="2" type="ordered locus">STAUR_6320</name>
</gene>
<proteinExistence type="predicted"/>
<feature type="compositionally biased region" description="Polar residues" evidence="1">
    <location>
        <begin position="167"/>
        <end position="176"/>
    </location>
</feature>
<organism evidence="2 3">
    <name type="scientific">Stigmatella aurantiaca (strain DW4/3-1)</name>
    <dbReference type="NCBI Taxonomy" id="378806"/>
    <lineage>
        <taxon>Bacteria</taxon>
        <taxon>Pseudomonadati</taxon>
        <taxon>Myxococcota</taxon>
        <taxon>Myxococcia</taxon>
        <taxon>Myxococcales</taxon>
        <taxon>Cystobacterineae</taxon>
        <taxon>Archangiaceae</taxon>
        <taxon>Stigmatella</taxon>
    </lineage>
</organism>
<feature type="compositionally biased region" description="Basic and acidic residues" evidence="1">
    <location>
        <begin position="16"/>
        <end position="41"/>
    </location>
</feature>
<name>E3FH47_STIAD</name>
<feature type="compositionally biased region" description="Polar residues" evidence="1">
    <location>
        <begin position="76"/>
        <end position="87"/>
    </location>
</feature>
<evidence type="ECO:0000313" key="2">
    <source>
        <dbReference type="EMBL" id="ADO74077.1"/>
    </source>
</evidence>
<dbReference type="KEGG" id="sur:STAUR_6320"/>
<sequence>MPSLDEGNTGLPTRSIDNEDASHRGILDARADGRAPADGRRRGLALPRALREARRPRVLPQGQSGCWLSSRGWESRGTSPAPQSSWRLATTGTVPDEAFASSVPGTPLRVLPAPFPHPVGAHPRAPWGGRSETWCSPRAREFPERNPSQKVTWTSNVPPMRDAAQPPRNTWSFPCL</sequence>
<feature type="region of interest" description="Disordered" evidence="1">
    <location>
        <begin position="140"/>
        <end position="176"/>
    </location>
</feature>
<dbReference type="Proteomes" id="UP000001351">
    <property type="component" value="Chromosome"/>
</dbReference>
<dbReference type="AlphaFoldDB" id="E3FH47"/>
<dbReference type="EMBL" id="CP002271">
    <property type="protein sequence ID" value="ADO74077.1"/>
    <property type="molecule type" value="Genomic_DNA"/>
</dbReference>
<evidence type="ECO:0000256" key="1">
    <source>
        <dbReference type="SAM" id="MobiDB-lite"/>
    </source>
</evidence>
<keyword evidence="3" id="KW-1185">Reference proteome</keyword>
<dbReference type="HOGENOM" id="CLU_1524235_0_0_7"/>
<evidence type="ECO:0000313" key="3">
    <source>
        <dbReference type="Proteomes" id="UP000001351"/>
    </source>
</evidence>
<protein>
    <submittedName>
        <fullName evidence="2">Uncharacterized protein</fullName>
    </submittedName>
</protein>
<reference evidence="2 3" key="1">
    <citation type="journal article" date="2011" name="Mol. Biol. Evol.">
        <title>Comparative genomic analysis of fruiting body formation in Myxococcales.</title>
        <authorList>
            <person name="Huntley S."/>
            <person name="Hamann N."/>
            <person name="Wegener-Feldbrugge S."/>
            <person name="Treuner-Lange A."/>
            <person name="Kube M."/>
            <person name="Reinhardt R."/>
            <person name="Klages S."/>
            <person name="Muller R."/>
            <person name="Ronning C.M."/>
            <person name="Nierman W.C."/>
            <person name="Sogaard-Andersen L."/>
        </authorList>
    </citation>
    <scope>NUCLEOTIDE SEQUENCE [LARGE SCALE GENOMIC DNA]</scope>
    <source>
        <strain evidence="2 3">DW4/3-1</strain>
    </source>
</reference>
<feature type="region of interest" description="Disordered" evidence="1">
    <location>
        <begin position="1"/>
        <end position="87"/>
    </location>
</feature>